<evidence type="ECO:0000313" key="1">
    <source>
        <dbReference type="EMBL" id="AOZ60581.1"/>
    </source>
</evidence>
<geneLocation type="plasmid" evidence="1">
    <name>pAsa8</name>
</geneLocation>
<organism evidence="1">
    <name type="scientific">Aeromonas salmonicida subsp. salmonicida</name>
    <dbReference type="NCBI Taxonomy" id="29491"/>
    <lineage>
        <taxon>Bacteria</taxon>
        <taxon>Pseudomonadati</taxon>
        <taxon>Pseudomonadota</taxon>
        <taxon>Gammaproteobacteria</taxon>
        <taxon>Aeromonadales</taxon>
        <taxon>Aeromonadaceae</taxon>
        <taxon>Aeromonas</taxon>
    </lineage>
</organism>
<keyword evidence="1" id="KW-0614">Plasmid</keyword>
<protein>
    <submittedName>
        <fullName evidence="1">Uncharacterized protein</fullName>
    </submittedName>
</protein>
<sequence>MSKRILLWAYLEGYQQHLWPRWLRRLIVGTELHRAWLSGHMGVFDPDGGVCSREWYTRR</sequence>
<dbReference type="EMBL" id="KX364409">
    <property type="protein sequence ID" value="AOZ60581.1"/>
    <property type="molecule type" value="Genomic_DNA"/>
</dbReference>
<proteinExistence type="predicted"/>
<accession>A0A1I9S1Y9</accession>
<name>A0A1I9S1Y9_AERSS</name>
<reference evidence="1" key="1">
    <citation type="journal article" date="2016" name="Sci. Rep.">
        <title>Diversity of antibiotic-resistance genes in Canadian isolates of Aeromonas salmonicida subsp. salmonicida: dominance of pSN254b and discovery of pAsa8.</title>
        <authorList>
            <person name="Trudel M.V."/>
            <person name="Vincent A.T."/>
            <person name="Attere S.A."/>
            <person name="Labbe M."/>
            <person name="Derome N."/>
            <person name="Culley A.I."/>
            <person name="Charette S.J."/>
        </authorList>
    </citation>
    <scope>NUCLEOTIDE SEQUENCE</scope>
    <source>
        <strain evidence="1">M16474-11</strain>
        <plasmid evidence="1">pAsa8</plasmid>
    </source>
</reference>
<dbReference type="AlphaFoldDB" id="A0A1I9S1Y9"/>